<comment type="subcellular location">
    <subcellularLocation>
        <location evidence="1">Mitochondrion</location>
    </subcellularLocation>
</comment>
<name>A0A6J0BXG1_NEOLC</name>
<dbReference type="Pfam" id="PF01161">
    <property type="entry name" value="PBP"/>
    <property type="match status" value="1"/>
</dbReference>
<dbReference type="KEGG" id="nlo:107223801"/>
<keyword evidence="6" id="KW-0687">Ribonucleoprotein</keyword>
<dbReference type="InterPro" id="IPR036610">
    <property type="entry name" value="PEBP-like_sf"/>
</dbReference>
<dbReference type="PANTHER" id="PTHR11362:SF133">
    <property type="entry name" value="LARGE RIBOSOMAL SUBUNIT PROTEIN ML38"/>
    <property type="match status" value="1"/>
</dbReference>
<reference evidence="11" key="1">
    <citation type="submission" date="2025-08" db="UniProtKB">
        <authorList>
            <consortium name="RefSeq"/>
        </authorList>
    </citation>
    <scope>IDENTIFICATION</scope>
    <source>
        <tissue evidence="11">Thorax and Abdomen</tissue>
    </source>
</reference>
<evidence type="ECO:0000256" key="1">
    <source>
        <dbReference type="ARBA" id="ARBA00004173"/>
    </source>
</evidence>
<keyword evidence="3 11" id="KW-0689">Ribosomal protein</keyword>
<gene>
    <name evidence="11" type="primary">LOC107223801</name>
</gene>
<dbReference type="GO" id="GO:0005743">
    <property type="term" value="C:mitochondrial inner membrane"/>
    <property type="evidence" value="ECO:0007669"/>
    <property type="project" value="UniProtKB-ARBA"/>
</dbReference>
<dbReference type="OrthoDB" id="2153661at2759"/>
<evidence type="ECO:0000256" key="8">
    <source>
        <dbReference type="ARBA" id="ARBA00039444"/>
    </source>
</evidence>
<dbReference type="Gene3D" id="3.90.280.10">
    <property type="entry name" value="PEBP-like"/>
    <property type="match status" value="1"/>
</dbReference>
<dbReference type="CDD" id="cd00866">
    <property type="entry name" value="PEBP_euk"/>
    <property type="match status" value="1"/>
</dbReference>
<keyword evidence="10" id="KW-1185">Reference proteome</keyword>
<dbReference type="SUPFAM" id="SSF49777">
    <property type="entry name" value="PEBP-like"/>
    <property type="match status" value="1"/>
</dbReference>
<comment type="similarity">
    <text evidence="7">Belongs to the phosphatidylethanolamine-binding protein family. Mitochondrion-specific ribosomal protein mL38 subfamily.</text>
</comment>
<dbReference type="GO" id="GO:0005762">
    <property type="term" value="C:mitochondrial large ribosomal subunit"/>
    <property type="evidence" value="ECO:0007669"/>
    <property type="project" value="TreeGrafter"/>
</dbReference>
<dbReference type="GeneID" id="107223801"/>
<dbReference type="Proteomes" id="UP000829291">
    <property type="component" value="Chromosome 2"/>
</dbReference>
<evidence type="ECO:0000313" key="10">
    <source>
        <dbReference type="Proteomes" id="UP000829291"/>
    </source>
</evidence>
<accession>A0A6J0BXG1</accession>
<dbReference type="InterPro" id="IPR035810">
    <property type="entry name" value="PEBP_euk"/>
</dbReference>
<dbReference type="AlphaFoldDB" id="A0A6J0BXG1"/>
<dbReference type="FunCoup" id="A0A6J0BXG1">
    <property type="interactions" value="505"/>
</dbReference>
<organism evidence="11">
    <name type="scientific">Neodiprion lecontei</name>
    <name type="common">Redheaded pine sawfly</name>
    <dbReference type="NCBI Taxonomy" id="441921"/>
    <lineage>
        <taxon>Eukaryota</taxon>
        <taxon>Metazoa</taxon>
        <taxon>Ecdysozoa</taxon>
        <taxon>Arthropoda</taxon>
        <taxon>Hexapoda</taxon>
        <taxon>Insecta</taxon>
        <taxon>Pterygota</taxon>
        <taxon>Neoptera</taxon>
        <taxon>Endopterygota</taxon>
        <taxon>Hymenoptera</taxon>
        <taxon>Tenthredinoidea</taxon>
        <taxon>Diprionidae</taxon>
        <taxon>Diprioninae</taxon>
        <taxon>Neodiprion</taxon>
    </lineage>
</organism>
<evidence type="ECO:0000313" key="11">
    <source>
        <dbReference type="RefSeq" id="XP_015519095.2"/>
    </source>
</evidence>
<keyword evidence="5" id="KW-0496">Mitochondrion</keyword>
<dbReference type="PANTHER" id="PTHR11362">
    <property type="entry name" value="PHOSPHATIDYLETHANOLAMINE-BINDING PROTEIN"/>
    <property type="match status" value="1"/>
</dbReference>
<keyword evidence="4" id="KW-0175">Coiled coil</keyword>
<evidence type="ECO:0000256" key="4">
    <source>
        <dbReference type="ARBA" id="ARBA00023054"/>
    </source>
</evidence>
<dbReference type="InterPro" id="IPR008914">
    <property type="entry name" value="PEBP"/>
</dbReference>
<evidence type="ECO:0000256" key="3">
    <source>
        <dbReference type="ARBA" id="ARBA00022980"/>
    </source>
</evidence>
<dbReference type="InParanoid" id="A0A6J0BXG1"/>
<evidence type="ECO:0000256" key="6">
    <source>
        <dbReference type="ARBA" id="ARBA00023274"/>
    </source>
</evidence>
<evidence type="ECO:0000256" key="5">
    <source>
        <dbReference type="ARBA" id="ARBA00023128"/>
    </source>
</evidence>
<proteinExistence type="inferred from homology"/>
<protein>
    <recommendedName>
        <fullName evidence="8">Large ribosomal subunit protein mL38</fullName>
    </recommendedName>
    <alternativeName>
        <fullName evidence="9">39S ribosomal protein L38, mitochondrial</fullName>
    </alternativeName>
</protein>
<dbReference type="RefSeq" id="XP_015519095.2">
    <property type="nucleotide sequence ID" value="XM_015663609.2"/>
</dbReference>
<evidence type="ECO:0000256" key="2">
    <source>
        <dbReference type="ARBA" id="ARBA00022946"/>
    </source>
</evidence>
<sequence length="400" mass="46941">MANALFRIISSELIATKGQQIRYGHRMRGKPPGVARSLEQRLEELRPYDPALNFKVDIGLPAVRRSRSEILAQQLERRKKIQSDPNLERLARHLQLRIDLDETQKIWQQTSAADDCRKIADHYGIFKDLYGDAYFTPRVPLNISYTINDDGDVSKVFRGNILKPLETSKSPQVAYESDPNTLWTLLLTCPDGNLVEENSEYCHWFIGNIPGSDVEKGELLMDYLKPIPLSGTGYHRYIFILYKQDKQLDFSAFKKEQPCLSLKERNWNTYNFYKDHQDVLTPAGLSFFQADWDPSVKDFFHETLGTKEPTFEYDFPPPYIAKQRWFPLRMPFNLYMDKYRDPKQIHKEYLLKKLKKAHPFKEPEAPLRYPNAQYIDRSVPSWLNLEIRKDRLGWGRINDV</sequence>
<evidence type="ECO:0000256" key="9">
    <source>
        <dbReference type="ARBA" id="ARBA00041206"/>
    </source>
</evidence>
<evidence type="ECO:0000256" key="7">
    <source>
        <dbReference type="ARBA" id="ARBA00038016"/>
    </source>
</evidence>
<keyword evidence="2" id="KW-0809">Transit peptide</keyword>